<dbReference type="InterPro" id="IPR011990">
    <property type="entry name" value="TPR-like_helical_dom_sf"/>
</dbReference>
<dbReference type="SUPFAM" id="SSF48452">
    <property type="entry name" value="TPR-like"/>
    <property type="match status" value="1"/>
</dbReference>
<feature type="non-terminal residue" evidence="10">
    <location>
        <position position="1"/>
    </location>
</feature>
<dbReference type="GO" id="GO:0031418">
    <property type="term" value="F:L-ascorbic acid binding"/>
    <property type="evidence" value="ECO:0007669"/>
    <property type="project" value="UniProtKB-KW"/>
</dbReference>
<evidence type="ECO:0000256" key="5">
    <source>
        <dbReference type="ARBA" id="ARBA00022964"/>
    </source>
</evidence>
<dbReference type="EMBL" id="OC934010">
    <property type="protein sequence ID" value="CAD7660081.1"/>
    <property type="molecule type" value="Genomic_DNA"/>
</dbReference>
<feature type="non-terminal residue" evidence="10">
    <location>
        <position position="399"/>
    </location>
</feature>
<evidence type="ECO:0000256" key="4">
    <source>
        <dbReference type="ARBA" id="ARBA00022896"/>
    </source>
</evidence>
<evidence type="ECO:0000256" key="1">
    <source>
        <dbReference type="ARBA" id="ARBA00001961"/>
    </source>
</evidence>
<dbReference type="PROSITE" id="PS51471">
    <property type="entry name" value="FE2OG_OXY"/>
    <property type="match status" value="1"/>
</dbReference>
<evidence type="ECO:0000256" key="2">
    <source>
        <dbReference type="ARBA" id="ARBA00022723"/>
    </source>
</evidence>
<reference evidence="10" key="1">
    <citation type="submission" date="2020-11" db="EMBL/GenBank/DDBJ databases">
        <authorList>
            <person name="Tran Van P."/>
        </authorList>
    </citation>
    <scope>NUCLEOTIDE SEQUENCE</scope>
</reference>
<keyword evidence="6" id="KW-0560">Oxidoreductase</keyword>
<keyword evidence="7" id="KW-0408">Iron</keyword>
<dbReference type="OrthoDB" id="420380at2759"/>
<evidence type="ECO:0000256" key="7">
    <source>
        <dbReference type="ARBA" id="ARBA00023004"/>
    </source>
</evidence>
<dbReference type="SMART" id="SM00702">
    <property type="entry name" value="P4Hc"/>
    <property type="match status" value="1"/>
</dbReference>
<dbReference type="InterPro" id="IPR006620">
    <property type="entry name" value="Pro_4_hyd_alph"/>
</dbReference>
<dbReference type="InterPro" id="IPR005123">
    <property type="entry name" value="Oxoglu/Fe-dep_dioxygenase_dom"/>
</dbReference>
<sequence>ALNAFDCYLIGKQTFDNKEYLNAKQWLTEAIDRLDDMTSDEIIADIFNYLSFCELKIGKPSESQKYKRLSAAIKPDIERNELISEIKMFNDTNTTSYDLDKPIFDLTTNGYELCRKKSLLNDSIVSKLKCFHLNTTKTPFLRLTRIKVEEMYKSPKIVVIHDFLSECETQTIISLAQPSLDKLFAYGFGPQIDFNIRLARGSLVYDRQHKVVHTISRRIGAITGLNMDFAEPYKAMKYSVGGYFSDHYDPGDHQRNASIIERKRMVTWINYLSDVGAGGATVFPLINVTVWPAKYSALFWHNLHKSGQLDRQTLHAGCPVLVGHKWIANKWIPSMGQEFIKPCDPYDRHSRLELRLIVGGPPREVQHLMSTGCPFSYALTSASTIPWSRPMAGQPGSPG</sequence>
<dbReference type="EMBL" id="CAJPVJ010019185">
    <property type="protein sequence ID" value="CAG2177219.1"/>
    <property type="molecule type" value="Genomic_DNA"/>
</dbReference>
<keyword evidence="11" id="KW-1185">Reference proteome</keyword>
<feature type="domain" description="Fe2OG dioxygenase" evidence="9">
    <location>
        <begin position="228"/>
        <end position="334"/>
    </location>
</feature>
<dbReference type="GO" id="GO:0004656">
    <property type="term" value="F:procollagen-proline 4-dioxygenase activity"/>
    <property type="evidence" value="ECO:0007669"/>
    <property type="project" value="TreeGrafter"/>
</dbReference>
<keyword evidence="5" id="KW-0223">Dioxygenase</keyword>
<keyword evidence="2" id="KW-0479">Metal-binding</keyword>
<comment type="cofactor">
    <cofactor evidence="1">
        <name>L-ascorbate</name>
        <dbReference type="ChEBI" id="CHEBI:38290"/>
    </cofactor>
</comment>
<dbReference type="AlphaFoldDB" id="A0A7R9MH81"/>
<keyword evidence="8" id="KW-0325">Glycoprotein</keyword>
<dbReference type="InterPro" id="IPR045054">
    <property type="entry name" value="P4HA-like"/>
</dbReference>
<evidence type="ECO:0000256" key="6">
    <source>
        <dbReference type="ARBA" id="ARBA00023002"/>
    </source>
</evidence>
<dbReference type="Gene3D" id="2.60.120.620">
    <property type="entry name" value="q2cbj1_9rhob like domain"/>
    <property type="match status" value="1"/>
</dbReference>
<evidence type="ECO:0000313" key="11">
    <source>
        <dbReference type="Proteomes" id="UP000728032"/>
    </source>
</evidence>
<evidence type="ECO:0000256" key="8">
    <source>
        <dbReference type="ARBA" id="ARBA00023180"/>
    </source>
</evidence>
<dbReference type="Gene3D" id="1.25.40.10">
    <property type="entry name" value="Tetratricopeptide repeat domain"/>
    <property type="match status" value="1"/>
</dbReference>
<dbReference type="Proteomes" id="UP000728032">
    <property type="component" value="Unassembled WGS sequence"/>
</dbReference>
<evidence type="ECO:0000313" key="10">
    <source>
        <dbReference type="EMBL" id="CAD7660081.1"/>
    </source>
</evidence>
<evidence type="ECO:0000256" key="3">
    <source>
        <dbReference type="ARBA" id="ARBA00022824"/>
    </source>
</evidence>
<keyword evidence="4" id="KW-0847">Vitamin C</keyword>
<evidence type="ECO:0000259" key="9">
    <source>
        <dbReference type="PROSITE" id="PS51471"/>
    </source>
</evidence>
<dbReference type="Pfam" id="PF13640">
    <property type="entry name" value="2OG-FeII_Oxy_3"/>
    <property type="match status" value="1"/>
</dbReference>
<proteinExistence type="predicted"/>
<keyword evidence="3" id="KW-0256">Endoplasmic reticulum</keyword>
<gene>
    <name evidence="10" type="ORF">ONB1V03_LOCUS16651</name>
</gene>
<organism evidence="10">
    <name type="scientific">Oppiella nova</name>
    <dbReference type="NCBI Taxonomy" id="334625"/>
    <lineage>
        <taxon>Eukaryota</taxon>
        <taxon>Metazoa</taxon>
        <taxon>Ecdysozoa</taxon>
        <taxon>Arthropoda</taxon>
        <taxon>Chelicerata</taxon>
        <taxon>Arachnida</taxon>
        <taxon>Acari</taxon>
        <taxon>Acariformes</taxon>
        <taxon>Sarcoptiformes</taxon>
        <taxon>Oribatida</taxon>
        <taxon>Brachypylina</taxon>
        <taxon>Oppioidea</taxon>
        <taxon>Oppiidae</taxon>
        <taxon>Oppiella</taxon>
    </lineage>
</organism>
<dbReference type="InterPro" id="IPR044862">
    <property type="entry name" value="Pro_4_hyd_alph_FE2OG_OXY"/>
</dbReference>
<dbReference type="PANTHER" id="PTHR10869">
    <property type="entry name" value="PROLYL 4-HYDROXYLASE ALPHA SUBUNIT"/>
    <property type="match status" value="1"/>
</dbReference>
<protein>
    <recommendedName>
        <fullName evidence="9">Fe2OG dioxygenase domain-containing protein</fullName>
    </recommendedName>
</protein>
<dbReference type="GO" id="GO:0005783">
    <property type="term" value="C:endoplasmic reticulum"/>
    <property type="evidence" value="ECO:0007669"/>
    <property type="project" value="TreeGrafter"/>
</dbReference>
<accession>A0A7R9MH81</accession>
<dbReference type="GO" id="GO:0005506">
    <property type="term" value="F:iron ion binding"/>
    <property type="evidence" value="ECO:0007669"/>
    <property type="project" value="InterPro"/>
</dbReference>
<name>A0A7R9MH81_9ACAR</name>
<dbReference type="PANTHER" id="PTHR10869:SF244">
    <property type="entry name" value="PROLYL 4-HYDROXYLASE SUBUNIT ALPHA-2"/>
    <property type="match status" value="1"/>
</dbReference>